<evidence type="ECO:0000256" key="3">
    <source>
        <dbReference type="ARBA" id="ARBA00023163"/>
    </source>
</evidence>
<gene>
    <name evidence="6" type="ORF">LMG32289_01071</name>
</gene>
<evidence type="ECO:0000313" key="6">
    <source>
        <dbReference type="EMBL" id="CAG9166563.1"/>
    </source>
</evidence>
<dbReference type="InterPro" id="IPR036390">
    <property type="entry name" value="WH_DNA-bd_sf"/>
</dbReference>
<keyword evidence="1" id="KW-0805">Transcription regulation</keyword>
<comment type="caution">
    <text evidence="6">The sequence shown here is derived from an EMBL/GenBank/DDBJ whole genome shotgun (WGS) entry which is preliminary data.</text>
</comment>
<dbReference type="Gene3D" id="1.10.10.10">
    <property type="entry name" value="Winged helix-like DNA-binding domain superfamily/Winged helix DNA-binding domain"/>
    <property type="match status" value="1"/>
</dbReference>
<organism evidence="6 7">
    <name type="scientific">Cupriavidus pampae</name>
    <dbReference type="NCBI Taxonomy" id="659251"/>
    <lineage>
        <taxon>Bacteria</taxon>
        <taxon>Pseudomonadati</taxon>
        <taxon>Pseudomonadota</taxon>
        <taxon>Betaproteobacteria</taxon>
        <taxon>Burkholderiales</taxon>
        <taxon>Burkholderiaceae</taxon>
        <taxon>Cupriavidus</taxon>
    </lineage>
</organism>
<feature type="domain" description="HTH hxlR-type" evidence="5">
    <location>
        <begin position="11"/>
        <end position="108"/>
    </location>
</feature>
<protein>
    <recommendedName>
        <fullName evidence="5">HTH hxlR-type domain-containing protein</fullName>
    </recommendedName>
</protein>
<dbReference type="RefSeq" id="WP_223982908.1">
    <property type="nucleotide sequence ID" value="NZ_CAJZAG010000002.1"/>
</dbReference>
<feature type="compositionally biased region" description="Low complexity" evidence="4">
    <location>
        <begin position="179"/>
        <end position="224"/>
    </location>
</feature>
<evidence type="ECO:0000256" key="2">
    <source>
        <dbReference type="ARBA" id="ARBA00023125"/>
    </source>
</evidence>
<dbReference type="PANTHER" id="PTHR33204:SF18">
    <property type="entry name" value="TRANSCRIPTIONAL REGULATORY PROTEIN"/>
    <property type="match status" value="1"/>
</dbReference>
<reference evidence="6 7" key="1">
    <citation type="submission" date="2021-08" db="EMBL/GenBank/DDBJ databases">
        <authorList>
            <person name="Peeters C."/>
        </authorList>
    </citation>
    <scope>NUCLEOTIDE SEQUENCE [LARGE SCALE GENOMIC DNA]</scope>
    <source>
        <strain evidence="6 7">LMG 32289</strain>
    </source>
</reference>
<dbReference type="InterPro" id="IPR002577">
    <property type="entry name" value="HTH_HxlR"/>
</dbReference>
<sequence>MAWDETSESICPIARGLSIFGDRWTLLIMREIGMEVRRFEDIQAQTGMSSNLLTMRLKRLEEDGMIERRPYGDRNNRFEYFATEKGKELDAVLLAIRSWGQRWGGFEEDAEPSVNMVYKQTGEVIDPRWQVPRKGFPFSFDDVQCSISEAFLMEREARAAAFKANRRKSGVKETPTEPANAKPASKAAAKTTAAAKRSPAVPVKSAKTVKAAKATKATKATPKPAKAKAAKAR</sequence>
<dbReference type="EMBL" id="CAJZAG010000002">
    <property type="protein sequence ID" value="CAG9166563.1"/>
    <property type="molecule type" value="Genomic_DNA"/>
</dbReference>
<dbReference type="InterPro" id="IPR011991">
    <property type="entry name" value="ArsR-like_HTH"/>
</dbReference>
<dbReference type="CDD" id="cd00090">
    <property type="entry name" value="HTH_ARSR"/>
    <property type="match status" value="1"/>
</dbReference>
<dbReference type="Pfam" id="PF01638">
    <property type="entry name" value="HxlR"/>
    <property type="match status" value="1"/>
</dbReference>
<keyword evidence="3" id="KW-0804">Transcription</keyword>
<evidence type="ECO:0000313" key="7">
    <source>
        <dbReference type="Proteomes" id="UP000706525"/>
    </source>
</evidence>
<feature type="region of interest" description="Disordered" evidence="4">
    <location>
        <begin position="163"/>
        <end position="233"/>
    </location>
</feature>
<evidence type="ECO:0000256" key="4">
    <source>
        <dbReference type="SAM" id="MobiDB-lite"/>
    </source>
</evidence>
<name>A0ABN7XZM3_9BURK</name>
<accession>A0ABN7XZM3</accession>
<dbReference type="PANTHER" id="PTHR33204">
    <property type="entry name" value="TRANSCRIPTIONAL REGULATOR, MARR FAMILY"/>
    <property type="match status" value="1"/>
</dbReference>
<dbReference type="Proteomes" id="UP000706525">
    <property type="component" value="Unassembled WGS sequence"/>
</dbReference>
<keyword evidence="7" id="KW-1185">Reference proteome</keyword>
<keyword evidence="2" id="KW-0238">DNA-binding</keyword>
<proteinExistence type="predicted"/>
<dbReference type="InterPro" id="IPR036388">
    <property type="entry name" value="WH-like_DNA-bd_sf"/>
</dbReference>
<dbReference type="PROSITE" id="PS51118">
    <property type="entry name" value="HTH_HXLR"/>
    <property type="match status" value="1"/>
</dbReference>
<evidence type="ECO:0000259" key="5">
    <source>
        <dbReference type="PROSITE" id="PS51118"/>
    </source>
</evidence>
<evidence type="ECO:0000256" key="1">
    <source>
        <dbReference type="ARBA" id="ARBA00023015"/>
    </source>
</evidence>
<dbReference type="SUPFAM" id="SSF46785">
    <property type="entry name" value="Winged helix' DNA-binding domain"/>
    <property type="match status" value="1"/>
</dbReference>